<dbReference type="PANTHER" id="PTHR36933">
    <property type="entry name" value="SLL0788 PROTEIN"/>
    <property type="match status" value="1"/>
</dbReference>
<dbReference type="PANTHER" id="PTHR36933:SF1">
    <property type="entry name" value="SLL0788 PROTEIN"/>
    <property type="match status" value="1"/>
</dbReference>
<gene>
    <name evidence="3" type="ORF">E6C48_04300</name>
</gene>
<evidence type="ECO:0000313" key="4">
    <source>
        <dbReference type="Proteomes" id="UP000306441"/>
    </source>
</evidence>
<dbReference type="Gene3D" id="1.20.1260.10">
    <property type="match status" value="1"/>
</dbReference>
<comment type="caution">
    <text evidence="3">The sequence shown here is derived from an EMBL/GenBank/DDBJ whole genome shotgun (WGS) entry which is preliminary data.</text>
</comment>
<dbReference type="InterPro" id="IPR012347">
    <property type="entry name" value="Ferritin-like"/>
</dbReference>
<dbReference type="InterPro" id="IPR005183">
    <property type="entry name" value="DUF305_CopM-like"/>
</dbReference>
<evidence type="ECO:0000256" key="1">
    <source>
        <dbReference type="SAM" id="SignalP"/>
    </source>
</evidence>
<keyword evidence="4" id="KW-1185">Reference proteome</keyword>
<dbReference type="Proteomes" id="UP000306441">
    <property type="component" value="Unassembled WGS sequence"/>
</dbReference>
<dbReference type="Pfam" id="PF03713">
    <property type="entry name" value="DUF305"/>
    <property type="match status" value="1"/>
</dbReference>
<keyword evidence="1" id="KW-0732">Signal</keyword>
<name>A0ABY2QD81_9HYPH</name>
<protein>
    <submittedName>
        <fullName evidence="3">DUF305 domain-containing protein</fullName>
    </submittedName>
</protein>
<feature type="signal peptide" evidence="1">
    <location>
        <begin position="1"/>
        <end position="27"/>
    </location>
</feature>
<dbReference type="RefSeq" id="WP_136354393.1">
    <property type="nucleotide sequence ID" value="NZ_SSNY01000002.1"/>
</dbReference>
<reference evidence="3 4" key="1">
    <citation type="submission" date="2019-04" db="EMBL/GenBank/DDBJ databases">
        <title>Mesorhizobium composti sp. nov., isolated from compost.</title>
        <authorList>
            <person name="Lin S.-Y."/>
            <person name="Hameed A."/>
            <person name="Hsieh Y.-T."/>
            <person name="Young C.-C."/>
        </authorList>
    </citation>
    <scope>NUCLEOTIDE SEQUENCE [LARGE SCALE GENOMIC DNA]</scope>
    <source>
        <strain evidence="3 4">CC-YTH430</strain>
    </source>
</reference>
<proteinExistence type="predicted"/>
<dbReference type="EMBL" id="SSNY01000002">
    <property type="protein sequence ID" value="THF58880.1"/>
    <property type="molecule type" value="Genomic_DNA"/>
</dbReference>
<feature type="domain" description="DUF305" evidence="2">
    <location>
        <begin position="38"/>
        <end position="124"/>
    </location>
</feature>
<sequence>MTRTKKIVLAATAAGMLLATFIETVPAEESHSGHDMGTMSMQADSPSTEAYKAAMDKMHADMMAMAYTGDADADFVRGMIPHHQGAIDMARIVLEHGKDPEIRKLAEAVIKAQEAEIRQMQDWLKAHGEK</sequence>
<feature type="chain" id="PRO_5046957411" evidence="1">
    <location>
        <begin position="28"/>
        <end position="130"/>
    </location>
</feature>
<evidence type="ECO:0000259" key="2">
    <source>
        <dbReference type="Pfam" id="PF03713"/>
    </source>
</evidence>
<organism evidence="3 4">
    <name type="scientific">Ollibium composti</name>
    <dbReference type="NCBI Taxonomy" id="2675109"/>
    <lineage>
        <taxon>Bacteria</taxon>
        <taxon>Pseudomonadati</taxon>
        <taxon>Pseudomonadota</taxon>
        <taxon>Alphaproteobacteria</taxon>
        <taxon>Hyphomicrobiales</taxon>
        <taxon>Phyllobacteriaceae</taxon>
        <taxon>Ollibium</taxon>
    </lineage>
</organism>
<evidence type="ECO:0000313" key="3">
    <source>
        <dbReference type="EMBL" id="THF58880.1"/>
    </source>
</evidence>
<accession>A0ABY2QD81</accession>